<dbReference type="AlphaFoldDB" id="A0A248K1L4"/>
<name>A0A248K1L4_9PROT</name>
<accession>A0A248K1L4</accession>
<feature type="transmembrane region" description="Helical" evidence="1">
    <location>
        <begin position="71"/>
        <end position="94"/>
    </location>
</feature>
<protein>
    <submittedName>
        <fullName evidence="2">Uncharacterized protein</fullName>
    </submittedName>
</protein>
<evidence type="ECO:0000313" key="3">
    <source>
        <dbReference type="Proteomes" id="UP000197153"/>
    </source>
</evidence>
<reference evidence="2 3" key="1">
    <citation type="submission" date="2017-06" db="EMBL/GenBank/DDBJ databases">
        <title>Complete genome sequence of Nitrospirillum amazonense strain CBAmC, an endophytic nitrogen-fixing and plant growth-promoting bacterium, isolated from sugarcane.</title>
        <authorList>
            <person name="Schwab S."/>
            <person name="dos Santos Teixeira K.R."/>
            <person name="Simoes Araujo J.L."/>
            <person name="Soares Vidal M."/>
            <person name="Borges de Freitas H.R."/>
            <person name="Rivello Crivelaro A.L."/>
            <person name="Bueno de Camargo Nunes A."/>
            <person name="dos Santos C.M."/>
            <person name="Palmeira da Silva Rosa D."/>
            <person name="da Silva Padilha D."/>
            <person name="da Silva E."/>
            <person name="Araujo Terra L."/>
            <person name="Soares Mendes V."/>
            <person name="Farinelli L."/>
            <person name="Magalhaes Cruz L."/>
            <person name="Baldani J.I."/>
        </authorList>
    </citation>
    <scope>NUCLEOTIDE SEQUENCE [LARGE SCALE GENOMIC DNA]</scope>
    <source>
        <strain evidence="2 3">CBAmC</strain>
    </source>
</reference>
<proteinExistence type="predicted"/>
<sequence>MDYIALFFAGVFLCNGVPHLVAGLHGRPFPTPFAKPPAAGDSPPLVNFLWGFANIIAGLLLWSVRPVMAVLTLDFAVLALGALLTGVWLTLHFAKIQAGKSSP</sequence>
<dbReference type="Proteomes" id="UP000197153">
    <property type="component" value="Chromosome 3"/>
</dbReference>
<evidence type="ECO:0000313" key="2">
    <source>
        <dbReference type="EMBL" id="ASG24822.1"/>
    </source>
</evidence>
<keyword evidence="3" id="KW-1185">Reference proteome</keyword>
<keyword evidence="1" id="KW-0472">Membrane</keyword>
<dbReference type="KEGG" id="nao:Y958_25005"/>
<organism evidence="2 3">
    <name type="scientific">Nitrospirillum viridazoti CBAmc</name>
    <dbReference type="NCBI Taxonomy" id="1441467"/>
    <lineage>
        <taxon>Bacteria</taxon>
        <taxon>Pseudomonadati</taxon>
        <taxon>Pseudomonadota</taxon>
        <taxon>Alphaproteobacteria</taxon>
        <taxon>Rhodospirillales</taxon>
        <taxon>Azospirillaceae</taxon>
        <taxon>Nitrospirillum</taxon>
        <taxon>Nitrospirillum viridazoti</taxon>
    </lineage>
</organism>
<gene>
    <name evidence="2" type="ORF">Y958_25005</name>
</gene>
<keyword evidence="1" id="KW-1133">Transmembrane helix</keyword>
<feature type="transmembrane region" description="Helical" evidence="1">
    <location>
        <begin position="47"/>
        <end position="64"/>
    </location>
</feature>
<keyword evidence="1" id="KW-0812">Transmembrane</keyword>
<dbReference type="EMBL" id="CP022112">
    <property type="protein sequence ID" value="ASG24822.1"/>
    <property type="molecule type" value="Genomic_DNA"/>
</dbReference>
<dbReference type="RefSeq" id="WP_088875225.1">
    <property type="nucleotide sequence ID" value="NZ_CP022112.1"/>
</dbReference>
<evidence type="ECO:0000256" key="1">
    <source>
        <dbReference type="SAM" id="Phobius"/>
    </source>
</evidence>